<keyword evidence="9" id="KW-1185">Reference proteome</keyword>
<evidence type="ECO:0000256" key="5">
    <source>
        <dbReference type="ARBA" id="ARBA00022989"/>
    </source>
</evidence>
<dbReference type="GO" id="GO:0005886">
    <property type="term" value="C:plasma membrane"/>
    <property type="evidence" value="ECO:0007669"/>
    <property type="project" value="TreeGrafter"/>
</dbReference>
<feature type="transmembrane region" description="Helical" evidence="7">
    <location>
        <begin position="193"/>
        <end position="212"/>
    </location>
</feature>
<feature type="transmembrane region" description="Helical" evidence="7">
    <location>
        <begin position="341"/>
        <end position="360"/>
    </location>
</feature>
<dbReference type="GO" id="GO:0005384">
    <property type="term" value="F:manganese ion transmembrane transporter activity"/>
    <property type="evidence" value="ECO:0007669"/>
    <property type="project" value="TreeGrafter"/>
</dbReference>
<organism evidence="8 9">
    <name type="scientific">Rhizobium leucaenae</name>
    <dbReference type="NCBI Taxonomy" id="29450"/>
    <lineage>
        <taxon>Bacteria</taxon>
        <taxon>Pseudomonadati</taxon>
        <taxon>Pseudomonadota</taxon>
        <taxon>Alphaproteobacteria</taxon>
        <taxon>Hyphomicrobiales</taxon>
        <taxon>Rhizobiaceae</taxon>
        <taxon>Rhizobium/Agrobacterium group</taxon>
        <taxon>Rhizobium</taxon>
    </lineage>
</organism>
<keyword evidence="4" id="KW-0769">Symport</keyword>
<dbReference type="PANTHER" id="PTHR11706:SF33">
    <property type="entry name" value="NATURAL RESISTANCE-ASSOCIATED MACROPHAGE PROTEIN 2"/>
    <property type="match status" value="1"/>
</dbReference>
<feature type="transmembrane region" description="Helical" evidence="7">
    <location>
        <begin position="153"/>
        <end position="173"/>
    </location>
</feature>
<feature type="transmembrane region" description="Helical" evidence="7">
    <location>
        <begin position="91"/>
        <end position="110"/>
    </location>
</feature>
<proteinExistence type="predicted"/>
<dbReference type="GeneID" id="32530953"/>
<dbReference type="PANTHER" id="PTHR11706">
    <property type="entry name" value="SOLUTE CARRIER PROTEIN FAMILY 11 MEMBER"/>
    <property type="match status" value="1"/>
</dbReference>
<evidence type="ECO:0000313" key="8">
    <source>
        <dbReference type="EMBL" id="MBB4566877.1"/>
    </source>
</evidence>
<dbReference type="InterPro" id="IPR001046">
    <property type="entry name" value="NRAMP_fam"/>
</dbReference>
<protein>
    <submittedName>
        <fullName evidence="8">NRAMP (Natural resistance-associated macrophage protein)-like metal ion transporter</fullName>
    </submittedName>
</protein>
<keyword evidence="3 7" id="KW-0812">Transmembrane</keyword>
<dbReference type="EMBL" id="JACIIG010000002">
    <property type="protein sequence ID" value="MBB4566877.1"/>
    <property type="molecule type" value="Genomic_DNA"/>
</dbReference>
<sequence length="428" mass="45885">MRQQSSQDVRDKENSGLGNALGRGFISGAADDDPSAIGTYASAGARFGLDILWTAPVTLPMMFTIVYLSSKLGQVSGRGLFQAIHDFYPRWLLWLVLTGVVLGNMIEAAADLGGMAASIGIFAPLPTPLLVTITAGVIFALQVFGSYTLIRNIFRWLALTLVAYVAAAFLAKPDLISTLKGTFVVSLEFNKDFLSILVAIIGTTLSAYLYTWQSNEEVEEKIADGQTTLNERKGTSNRELRRSRRDILIGMSFSNMIMYFIILCTGATLHANGQTEIETAAQAAEALKPIAGDAAGYLFAAGVVSVGFLAVPVMTTGAAYDLAQSFGWKGSLHATAREAPIFYVIIAAVTAVAVAMNFLGFNPMKALVWSGIVQGFSTPPLLLLIVLMTNNRKIMGDKVNSRGLNIMAYITTAAIFSASIGLVVSWFL</sequence>
<accession>A0A7W6ZRJ1</accession>
<feature type="transmembrane region" description="Helical" evidence="7">
    <location>
        <begin position="297"/>
        <end position="320"/>
    </location>
</feature>
<dbReference type="GO" id="GO:0015086">
    <property type="term" value="F:cadmium ion transmembrane transporter activity"/>
    <property type="evidence" value="ECO:0007669"/>
    <property type="project" value="TreeGrafter"/>
</dbReference>
<reference evidence="8 9" key="1">
    <citation type="submission" date="2020-08" db="EMBL/GenBank/DDBJ databases">
        <title>Genomic Encyclopedia of Type Strains, Phase IV (KMG-V): Genome sequencing to study the core and pangenomes of soil and plant-associated prokaryotes.</title>
        <authorList>
            <person name="Whitman W."/>
        </authorList>
    </citation>
    <scope>NUCLEOTIDE SEQUENCE [LARGE SCALE GENOMIC DNA]</scope>
    <source>
        <strain evidence="8 9">SEMIA 492</strain>
    </source>
</reference>
<evidence type="ECO:0000256" key="7">
    <source>
        <dbReference type="SAM" id="Phobius"/>
    </source>
</evidence>
<keyword evidence="2" id="KW-0813">Transport</keyword>
<dbReference type="OrthoDB" id="9787548at2"/>
<feature type="transmembrane region" description="Helical" evidence="7">
    <location>
        <begin position="247"/>
        <end position="269"/>
    </location>
</feature>
<evidence type="ECO:0000256" key="4">
    <source>
        <dbReference type="ARBA" id="ARBA00022847"/>
    </source>
</evidence>
<feature type="transmembrane region" description="Helical" evidence="7">
    <location>
        <begin position="406"/>
        <end position="427"/>
    </location>
</feature>
<feature type="transmembrane region" description="Helical" evidence="7">
    <location>
        <begin position="366"/>
        <end position="386"/>
    </location>
</feature>
<evidence type="ECO:0000256" key="1">
    <source>
        <dbReference type="ARBA" id="ARBA00004141"/>
    </source>
</evidence>
<evidence type="ECO:0000313" key="9">
    <source>
        <dbReference type="Proteomes" id="UP000543836"/>
    </source>
</evidence>
<gene>
    <name evidence="8" type="ORF">GGE60_000978</name>
</gene>
<comment type="subcellular location">
    <subcellularLocation>
        <location evidence="1">Membrane</location>
        <topology evidence="1">Multi-pass membrane protein</topology>
    </subcellularLocation>
</comment>
<evidence type="ECO:0000256" key="3">
    <source>
        <dbReference type="ARBA" id="ARBA00022692"/>
    </source>
</evidence>
<dbReference type="NCBIfam" id="NF037982">
    <property type="entry name" value="Nramp_1"/>
    <property type="match status" value="1"/>
</dbReference>
<keyword evidence="6 7" id="KW-0472">Membrane</keyword>
<keyword evidence="5 7" id="KW-1133">Transmembrane helix</keyword>
<dbReference type="Proteomes" id="UP000543836">
    <property type="component" value="Unassembled WGS sequence"/>
</dbReference>
<name>A0A7W6ZRJ1_9HYPH</name>
<dbReference type="GO" id="GO:0015293">
    <property type="term" value="F:symporter activity"/>
    <property type="evidence" value="ECO:0007669"/>
    <property type="project" value="UniProtKB-KW"/>
</dbReference>
<dbReference type="GO" id="GO:0034755">
    <property type="term" value="P:iron ion transmembrane transport"/>
    <property type="evidence" value="ECO:0007669"/>
    <property type="project" value="TreeGrafter"/>
</dbReference>
<comment type="caution">
    <text evidence="8">The sequence shown here is derived from an EMBL/GenBank/DDBJ whole genome shotgun (WGS) entry which is preliminary data.</text>
</comment>
<dbReference type="Pfam" id="PF01566">
    <property type="entry name" value="Nramp"/>
    <property type="match status" value="1"/>
</dbReference>
<dbReference type="RefSeq" id="WP_028750348.1">
    <property type="nucleotide sequence ID" value="NZ_JACIIG010000002.1"/>
</dbReference>
<evidence type="ECO:0000256" key="6">
    <source>
        <dbReference type="ARBA" id="ARBA00023136"/>
    </source>
</evidence>
<dbReference type="AlphaFoldDB" id="A0A7W6ZRJ1"/>
<feature type="transmembrane region" description="Helical" evidence="7">
    <location>
        <begin position="116"/>
        <end position="141"/>
    </location>
</feature>
<evidence type="ECO:0000256" key="2">
    <source>
        <dbReference type="ARBA" id="ARBA00022448"/>
    </source>
</evidence>